<gene>
    <name evidence="6" type="ORF">JQ615_05595</name>
</gene>
<dbReference type="InterPro" id="IPR049513">
    <property type="entry name" value="TetR_C_40"/>
</dbReference>
<proteinExistence type="predicted"/>
<dbReference type="InterPro" id="IPR050109">
    <property type="entry name" value="HTH-type_TetR-like_transc_reg"/>
</dbReference>
<evidence type="ECO:0000256" key="4">
    <source>
        <dbReference type="PROSITE-ProRule" id="PRU00335"/>
    </source>
</evidence>
<dbReference type="Pfam" id="PF21306">
    <property type="entry name" value="TetR_C_40"/>
    <property type="match status" value="1"/>
</dbReference>
<dbReference type="PROSITE" id="PS50977">
    <property type="entry name" value="HTH_TETR_2"/>
    <property type="match status" value="1"/>
</dbReference>
<evidence type="ECO:0000256" key="3">
    <source>
        <dbReference type="ARBA" id="ARBA00023163"/>
    </source>
</evidence>
<organism evidence="6 7">
    <name type="scientific">Bradyrhizobium jicamae</name>
    <dbReference type="NCBI Taxonomy" id="280332"/>
    <lineage>
        <taxon>Bacteria</taxon>
        <taxon>Pseudomonadati</taxon>
        <taxon>Pseudomonadota</taxon>
        <taxon>Alphaproteobacteria</taxon>
        <taxon>Hyphomicrobiales</taxon>
        <taxon>Nitrobacteraceae</taxon>
        <taxon>Bradyrhizobium</taxon>
    </lineage>
</organism>
<feature type="domain" description="HTH tetR-type" evidence="5">
    <location>
        <begin position="13"/>
        <end position="73"/>
    </location>
</feature>
<evidence type="ECO:0000313" key="6">
    <source>
        <dbReference type="EMBL" id="MBR0794864.1"/>
    </source>
</evidence>
<dbReference type="PANTHER" id="PTHR30055">
    <property type="entry name" value="HTH-TYPE TRANSCRIPTIONAL REGULATOR RUTR"/>
    <property type="match status" value="1"/>
</dbReference>
<reference evidence="7" key="1">
    <citation type="journal article" date="2021" name="ISME J.">
        <title>Evolutionary origin and ecological implication of a unique nif island in free-living Bradyrhizobium lineages.</title>
        <authorList>
            <person name="Tao J."/>
        </authorList>
    </citation>
    <scope>NUCLEOTIDE SEQUENCE [LARGE SCALE GENOMIC DNA]</scope>
    <source>
        <strain evidence="7">SZCCT0434</strain>
    </source>
</reference>
<dbReference type="Pfam" id="PF00440">
    <property type="entry name" value="TetR_N"/>
    <property type="match status" value="1"/>
</dbReference>
<dbReference type="PRINTS" id="PR00455">
    <property type="entry name" value="HTHTETR"/>
</dbReference>
<accession>A0ABS5FDK7</accession>
<keyword evidence="7" id="KW-1185">Reference proteome</keyword>
<dbReference type="InterPro" id="IPR001647">
    <property type="entry name" value="HTH_TetR"/>
</dbReference>
<comment type="caution">
    <text evidence="6">The sequence shown here is derived from an EMBL/GenBank/DDBJ whole genome shotgun (WGS) entry which is preliminary data.</text>
</comment>
<dbReference type="EMBL" id="JAFCJH010000004">
    <property type="protein sequence ID" value="MBR0794864.1"/>
    <property type="molecule type" value="Genomic_DNA"/>
</dbReference>
<dbReference type="Gene3D" id="1.10.357.10">
    <property type="entry name" value="Tetracycline Repressor, domain 2"/>
    <property type="match status" value="1"/>
</dbReference>
<dbReference type="InterPro" id="IPR009057">
    <property type="entry name" value="Homeodomain-like_sf"/>
</dbReference>
<evidence type="ECO:0000313" key="7">
    <source>
        <dbReference type="Proteomes" id="UP001315278"/>
    </source>
</evidence>
<evidence type="ECO:0000256" key="1">
    <source>
        <dbReference type="ARBA" id="ARBA00023015"/>
    </source>
</evidence>
<keyword evidence="1" id="KW-0805">Transcription regulation</keyword>
<feature type="DNA-binding region" description="H-T-H motif" evidence="4">
    <location>
        <begin position="36"/>
        <end position="55"/>
    </location>
</feature>
<protein>
    <submittedName>
        <fullName evidence="6">TetR/AcrR family transcriptional regulator</fullName>
    </submittedName>
</protein>
<dbReference type="Proteomes" id="UP001315278">
    <property type="component" value="Unassembled WGS sequence"/>
</dbReference>
<evidence type="ECO:0000259" key="5">
    <source>
        <dbReference type="PROSITE" id="PS50977"/>
    </source>
</evidence>
<keyword evidence="2 4" id="KW-0238">DNA-binding</keyword>
<keyword evidence="3" id="KW-0804">Transcription</keyword>
<name>A0ABS5FDK7_9BRAD</name>
<dbReference type="SUPFAM" id="SSF46689">
    <property type="entry name" value="Homeodomain-like"/>
    <property type="match status" value="1"/>
</dbReference>
<dbReference type="PANTHER" id="PTHR30055:SF234">
    <property type="entry name" value="HTH-TYPE TRANSCRIPTIONAL REGULATOR BETI"/>
    <property type="match status" value="1"/>
</dbReference>
<sequence length="212" mass="23928">MNRRQEIGAERRERTRHKLLAASARVVAELGENRASIDDFIRAAGVSRGTFYNHYSTRKELLDDLWTSIGRAPFFQIQRACEGLKDPAERLATQARLVFACAVRNEAWGWLVYSMSGDSEAIAEDLLQYPRPDLEIGREQGRFRFDNLFAARDLVVGSVRSGLRAVLQEARPTRYGDALCVMLLKALSIDDEEAHEIVARPIPELIELVPEG</sequence>
<evidence type="ECO:0000256" key="2">
    <source>
        <dbReference type="ARBA" id="ARBA00023125"/>
    </source>
</evidence>